<feature type="chain" id="PRO_5032945830" description="alpha-amylase" evidence="6">
    <location>
        <begin position="25"/>
        <end position="949"/>
    </location>
</feature>
<dbReference type="Gene3D" id="3.20.20.80">
    <property type="entry name" value="Glycosidases"/>
    <property type="match status" value="1"/>
</dbReference>
<dbReference type="EC" id="3.2.1.1" evidence="3"/>
<evidence type="ECO:0000256" key="5">
    <source>
        <dbReference type="RuleBase" id="RU361185"/>
    </source>
</evidence>
<dbReference type="SUPFAM" id="SSF51011">
    <property type="entry name" value="Glycosyl hydrolase domain"/>
    <property type="match status" value="1"/>
</dbReference>
<reference evidence="8 9" key="1">
    <citation type="submission" date="2020-08" db="EMBL/GenBank/DDBJ databases">
        <title>Sequencing the genomes of 1000 actinobacteria strains.</title>
        <authorList>
            <person name="Klenk H.-P."/>
        </authorList>
    </citation>
    <scope>NUCLEOTIDE SEQUENCE [LARGE SCALE GENOMIC DNA]</scope>
    <source>
        <strain evidence="8 9">DSM 17294</strain>
    </source>
</reference>
<dbReference type="InterPro" id="IPR033403">
    <property type="entry name" value="DUF5110"/>
</dbReference>
<dbReference type="InterPro" id="IPR011013">
    <property type="entry name" value="Gal_mutarotase_sf_dom"/>
</dbReference>
<dbReference type="GO" id="GO:0005975">
    <property type="term" value="P:carbohydrate metabolic process"/>
    <property type="evidence" value="ECO:0007669"/>
    <property type="project" value="InterPro"/>
</dbReference>
<dbReference type="PANTHER" id="PTHR43863">
    <property type="entry name" value="HYDROLASE, PUTATIVE (AFU_ORTHOLOGUE AFUA_1G03140)-RELATED"/>
    <property type="match status" value="1"/>
</dbReference>
<protein>
    <recommendedName>
        <fullName evidence="3">alpha-amylase</fullName>
        <ecNumber evidence="3">3.2.1.1</ecNumber>
    </recommendedName>
    <alternativeName>
        <fullName evidence="4">1,4-alpha-D-glucan glucanohydrolase</fullName>
    </alternativeName>
</protein>
<dbReference type="Gene3D" id="2.60.40.10">
    <property type="entry name" value="Immunoglobulins"/>
    <property type="match status" value="1"/>
</dbReference>
<evidence type="ECO:0000256" key="2">
    <source>
        <dbReference type="ARBA" id="ARBA00007806"/>
    </source>
</evidence>
<dbReference type="PROSITE" id="PS51166">
    <property type="entry name" value="CBM20"/>
    <property type="match status" value="1"/>
</dbReference>
<dbReference type="InterPro" id="IPR013783">
    <property type="entry name" value="Ig-like_fold"/>
</dbReference>
<dbReference type="Gene3D" id="2.60.40.1760">
    <property type="entry name" value="glycosyl hydrolase (family 31)"/>
    <property type="match status" value="1"/>
</dbReference>
<dbReference type="SUPFAM" id="SSF49452">
    <property type="entry name" value="Starch-binding domain-like"/>
    <property type="match status" value="1"/>
</dbReference>
<dbReference type="CDD" id="cd14752">
    <property type="entry name" value="GH31_N"/>
    <property type="match status" value="1"/>
</dbReference>
<evidence type="ECO:0000313" key="9">
    <source>
        <dbReference type="Proteomes" id="UP000558997"/>
    </source>
</evidence>
<dbReference type="PANTHER" id="PTHR43863:SF2">
    <property type="entry name" value="MALTASE-GLUCOAMYLASE"/>
    <property type="match status" value="1"/>
</dbReference>
<dbReference type="InterPro" id="IPR017853">
    <property type="entry name" value="GH"/>
</dbReference>
<dbReference type="InterPro" id="IPR013784">
    <property type="entry name" value="Carb-bd-like_fold"/>
</dbReference>
<evidence type="ECO:0000313" key="8">
    <source>
        <dbReference type="EMBL" id="MBB5977435.1"/>
    </source>
</evidence>
<feature type="domain" description="CBM20" evidence="7">
    <location>
        <begin position="841"/>
        <end position="949"/>
    </location>
</feature>
<dbReference type="InterPro" id="IPR048395">
    <property type="entry name" value="Glyco_hydro_31_C"/>
</dbReference>
<dbReference type="EMBL" id="JACHNF010000001">
    <property type="protein sequence ID" value="MBB5977435.1"/>
    <property type="molecule type" value="Genomic_DNA"/>
</dbReference>
<evidence type="ECO:0000256" key="4">
    <source>
        <dbReference type="ARBA" id="ARBA00030238"/>
    </source>
</evidence>
<accession>A0A841DK33</accession>
<comment type="caution">
    <text evidence="8">The sequence shown here is derived from an EMBL/GenBank/DDBJ whole genome shotgun (WGS) entry which is preliminary data.</text>
</comment>
<dbReference type="SMART" id="SM01065">
    <property type="entry name" value="CBM_2"/>
    <property type="match status" value="1"/>
</dbReference>
<dbReference type="AlphaFoldDB" id="A0A841DK33"/>
<dbReference type="Pfam" id="PF00686">
    <property type="entry name" value="CBM_20"/>
    <property type="match status" value="1"/>
</dbReference>
<evidence type="ECO:0000259" key="7">
    <source>
        <dbReference type="PROSITE" id="PS51166"/>
    </source>
</evidence>
<dbReference type="InterPro" id="IPR000322">
    <property type="entry name" value="Glyco_hydro_31_TIM"/>
</dbReference>
<keyword evidence="5 8" id="KW-0326">Glycosidase</keyword>
<dbReference type="Gene3D" id="2.60.40.1180">
    <property type="entry name" value="Golgi alpha-mannosidase II"/>
    <property type="match status" value="2"/>
</dbReference>
<evidence type="ECO:0000256" key="6">
    <source>
        <dbReference type="SAM" id="SignalP"/>
    </source>
</evidence>
<dbReference type="InterPro" id="IPR002044">
    <property type="entry name" value="CBM20"/>
</dbReference>
<dbReference type="GO" id="GO:0004556">
    <property type="term" value="F:alpha-amylase activity"/>
    <property type="evidence" value="ECO:0007669"/>
    <property type="project" value="UniProtKB-EC"/>
</dbReference>
<evidence type="ECO:0000256" key="1">
    <source>
        <dbReference type="ARBA" id="ARBA00000548"/>
    </source>
</evidence>
<name>A0A841DK33_9ACTN</name>
<dbReference type="SUPFAM" id="SSF51445">
    <property type="entry name" value="(Trans)glycosidases"/>
    <property type="match status" value="1"/>
</dbReference>
<dbReference type="Pfam" id="PF01055">
    <property type="entry name" value="Glyco_hydro_31_2nd"/>
    <property type="match status" value="1"/>
</dbReference>
<dbReference type="GO" id="GO:2001070">
    <property type="term" value="F:starch binding"/>
    <property type="evidence" value="ECO:0007669"/>
    <property type="project" value="InterPro"/>
</dbReference>
<feature type="signal peptide" evidence="6">
    <location>
        <begin position="1"/>
        <end position="24"/>
    </location>
</feature>
<dbReference type="Pfam" id="PF21365">
    <property type="entry name" value="Glyco_hydro_31_3rd"/>
    <property type="match status" value="1"/>
</dbReference>
<dbReference type="InterPro" id="IPR051816">
    <property type="entry name" value="Glycosyl_Hydrolase_31"/>
</dbReference>
<keyword evidence="5 8" id="KW-0378">Hydrolase</keyword>
<dbReference type="InterPro" id="IPR013780">
    <property type="entry name" value="Glyco_hydro_b"/>
</dbReference>
<organism evidence="8 9">
    <name type="scientific">Kribbella solani</name>
    <dbReference type="NCBI Taxonomy" id="236067"/>
    <lineage>
        <taxon>Bacteria</taxon>
        <taxon>Bacillati</taxon>
        <taxon>Actinomycetota</taxon>
        <taxon>Actinomycetes</taxon>
        <taxon>Propionibacteriales</taxon>
        <taxon>Kribbellaceae</taxon>
        <taxon>Kribbella</taxon>
    </lineage>
</organism>
<evidence type="ECO:0000256" key="3">
    <source>
        <dbReference type="ARBA" id="ARBA00012595"/>
    </source>
</evidence>
<dbReference type="SUPFAM" id="SSF74650">
    <property type="entry name" value="Galactose mutarotase-like"/>
    <property type="match status" value="1"/>
</dbReference>
<dbReference type="Proteomes" id="UP000558997">
    <property type="component" value="Unassembled WGS sequence"/>
</dbReference>
<keyword evidence="9" id="KW-1185">Reference proteome</keyword>
<gene>
    <name evidence="8" type="ORF">HDA44_000776</name>
</gene>
<keyword evidence="6" id="KW-0732">Signal</keyword>
<dbReference type="Pfam" id="PF17137">
    <property type="entry name" value="DUF5110"/>
    <property type="match status" value="1"/>
</dbReference>
<sequence>MKRIAAFILLLPLLVVLPTQTAQAVVQRVQFLAGGNYLVVEFLDDDLVHFEMGTGSGPGTGSPLFTTTQIAKTNYSGPTSLTQSGGVLTTPGLKVDVNTTTLCATVYDTTRTPQLLLNTTCPRNLSQAWKGLSFTKSSMQNAYGLGEQFFMGGSADGDWVGRQRTPGGNYGNAMVYDTDNGPVGNTQIPVLFAVGANNANYGMFVDQVYKQQWDLTGDPWTMDTWGDQLRWYVMSGPDLPDLRKDYLELTGRPPVPPKKAFGLWMSEYGYDNWNEIDTTLASLRSNKFPTDGVMLDVNWFGGVTAGSDSTRMGTLEWDPVNFPNPATKLASLQNTNGVGVMTIEESYIGKNLPEHTSMASAGYLIRAGCSSCSPAYLTGNDWWGRGGMIDWTQPAASTYWHNTQRQPLVDAGVMGHWLDLGEPEMYDSNDWTAGLLAGKHAHADYHNLYNLEWARGIAKGYADNAVQQRPFMLARSGAGGMQRTGAAMWSGDIGSKLTALASQQNVQMQMSMSGIDYFGSDIGGFRREMLNSDLNELYTQWFANSAWFDVPIRPHTENLCNCAKTAPDSIGDVPSNLSNLRQRYELTPYYYSLAHKAYTTGDPLMPPLVYQYQNDPNVREMGHEKLIGKDLLVGVVAGANQRQRDVYLPAGTWFDYYTNTKTVSTGQTLTNVPLWRNGKFQLPAYARAGAIIPKMYVDDQTMNVQGKRADGSTRNELVARVYGNSTASSFTLAEDDGSTVGYQSGSKRTTDLTQQVSGSTATVGIAAASGTYTGAPSSRSNVVELVADTQASAVALNGTALTQYANKAAFDAATSGWYNAGGNLIVAKSASLAVSTAKTFTFTLGQAVVSKTFSCANGTTTSGQSVYVVGGAPQLGAWSVASAVKLAPTSYPTWTGTITNLPPSTTIEWKCIKRQEANYPATADQWGPDPNISFVTPATGSGGTTSGGF</sequence>
<comment type="similarity">
    <text evidence="2 5">Belongs to the glycosyl hydrolase 31 family.</text>
</comment>
<comment type="catalytic activity">
    <reaction evidence="1">
        <text>Endohydrolysis of (1-&gt;4)-alpha-D-glucosidic linkages in polysaccharides containing three or more (1-&gt;4)-alpha-linked D-glucose units.</text>
        <dbReference type="EC" id="3.2.1.1"/>
    </reaction>
</comment>
<proteinExistence type="inferred from homology"/>
<dbReference type="RefSeq" id="WP_184831397.1">
    <property type="nucleotide sequence ID" value="NZ_BAAAVN010000014.1"/>
</dbReference>